<name>A0A5C1QBT3_9SPIO</name>
<evidence type="ECO:0000259" key="1">
    <source>
        <dbReference type="PROSITE" id="PS50076"/>
    </source>
</evidence>
<dbReference type="Gene3D" id="1.10.3680.10">
    <property type="entry name" value="TerB-like"/>
    <property type="match status" value="1"/>
</dbReference>
<feature type="domain" description="J" evidence="1">
    <location>
        <begin position="179"/>
        <end position="243"/>
    </location>
</feature>
<dbReference type="PANTHER" id="PTHR24074">
    <property type="entry name" value="CO-CHAPERONE PROTEIN DJLA"/>
    <property type="match status" value="1"/>
</dbReference>
<dbReference type="AlphaFoldDB" id="A0A5C1QBT3"/>
<dbReference type="SUPFAM" id="SSF158682">
    <property type="entry name" value="TerB-like"/>
    <property type="match status" value="1"/>
</dbReference>
<dbReference type="InterPro" id="IPR001623">
    <property type="entry name" value="DnaJ_domain"/>
</dbReference>
<dbReference type="Proteomes" id="UP000323824">
    <property type="component" value="Chromosome"/>
</dbReference>
<dbReference type="PROSITE" id="PS50076">
    <property type="entry name" value="DNAJ_2"/>
    <property type="match status" value="1"/>
</dbReference>
<dbReference type="InterPro" id="IPR029024">
    <property type="entry name" value="TerB-like"/>
</dbReference>
<dbReference type="Gene3D" id="1.10.287.110">
    <property type="entry name" value="DnaJ domain"/>
    <property type="match status" value="1"/>
</dbReference>
<dbReference type="EMBL" id="CP035807">
    <property type="protein sequence ID" value="QEN04977.1"/>
    <property type="molecule type" value="Genomic_DNA"/>
</dbReference>
<evidence type="ECO:0000313" key="3">
    <source>
        <dbReference type="Proteomes" id="UP000323824"/>
    </source>
</evidence>
<gene>
    <name evidence="2" type="ORF">EW093_09740</name>
</gene>
<dbReference type="Pfam" id="PF05099">
    <property type="entry name" value="TerB"/>
    <property type="match status" value="1"/>
</dbReference>
<keyword evidence="3" id="KW-1185">Reference proteome</keyword>
<dbReference type="SUPFAM" id="SSF46565">
    <property type="entry name" value="Chaperone J-domain"/>
    <property type="match status" value="1"/>
</dbReference>
<reference evidence="2 3" key="1">
    <citation type="submission" date="2019-02" db="EMBL/GenBank/DDBJ databases">
        <authorList>
            <person name="Fomenkov A."/>
            <person name="Dubinina G."/>
            <person name="Grabovich M."/>
            <person name="Vincze T."/>
            <person name="Roberts R.J."/>
        </authorList>
    </citation>
    <scope>NUCLEOTIDE SEQUENCE [LARGE SCALE GENOMIC DNA]</scope>
    <source>
        <strain evidence="2 3">P</strain>
    </source>
</reference>
<reference evidence="2 3" key="2">
    <citation type="submission" date="2019-09" db="EMBL/GenBank/DDBJ databases">
        <title>Complete Genome Sequence and Methylome Analysis of free living Spirochaetas.</title>
        <authorList>
            <person name="Leshcheva N."/>
            <person name="Mikheeva N."/>
        </authorList>
    </citation>
    <scope>NUCLEOTIDE SEQUENCE [LARGE SCALE GENOMIC DNA]</scope>
    <source>
        <strain evidence="2 3">P</strain>
    </source>
</reference>
<dbReference type="Pfam" id="PF00226">
    <property type="entry name" value="DnaJ"/>
    <property type="match status" value="1"/>
</dbReference>
<dbReference type="SMART" id="SM00271">
    <property type="entry name" value="DnaJ"/>
    <property type="match status" value="1"/>
</dbReference>
<proteinExistence type="predicted"/>
<organism evidence="2 3">
    <name type="scientific">Thiospirochaeta perfilievii</name>
    <dbReference type="NCBI Taxonomy" id="252967"/>
    <lineage>
        <taxon>Bacteria</taxon>
        <taxon>Pseudomonadati</taxon>
        <taxon>Spirochaetota</taxon>
        <taxon>Spirochaetia</taxon>
        <taxon>Spirochaetales</taxon>
        <taxon>Spirochaetaceae</taxon>
        <taxon>Thiospirochaeta</taxon>
    </lineage>
</organism>
<dbReference type="InterPro" id="IPR050817">
    <property type="entry name" value="DjlA_DnaK_co-chaperone"/>
</dbReference>
<evidence type="ECO:0000313" key="2">
    <source>
        <dbReference type="EMBL" id="QEN04977.1"/>
    </source>
</evidence>
<accession>A0A5C1QBT3</accession>
<dbReference type="RefSeq" id="WP_149568218.1">
    <property type="nucleotide sequence ID" value="NZ_CP035807.1"/>
</dbReference>
<protein>
    <submittedName>
        <fullName evidence="2">Molecular chaperone DjlA</fullName>
    </submittedName>
</protein>
<dbReference type="InterPro" id="IPR036869">
    <property type="entry name" value="J_dom_sf"/>
</dbReference>
<dbReference type="InterPro" id="IPR007791">
    <property type="entry name" value="DjlA_N"/>
</dbReference>
<dbReference type="KEGG" id="sper:EW093_09740"/>
<dbReference type="CDD" id="cd06257">
    <property type="entry name" value="DnaJ"/>
    <property type="match status" value="1"/>
</dbReference>
<sequence>MGWYGKIAGATIGFIIGGPLGAAGGAFIGHKLLDNDNNLSHHEEVQANYFVALFSMLGKMAKADGIVTSDEVRAVEYVISNRLRLNSEQRSFAIKVFNEAKDSSYSFENFANNFYKINSNQPNLLFFMLNTLFEVAKADGQLHEKEEELLKLAKSIFKISDHDYNNLKTQHFPRLESEKHYATLNCTPKDSDQTIKSSYRKLVQDFHPDKIQNKGLPEEFSQYAKVKFQEIQDAYDYIRKERNF</sequence>
<dbReference type="OrthoDB" id="9779889at2"/>
<dbReference type="PRINTS" id="PR00625">
    <property type="entry name" value="JDOMAIN"/>
</dbReference>
<dbReference type="CDD" id="cd07316">
    <property type="entry name" value="terB_like_DjlA"/>
    <property type="match status" value="1"/>
</dbReference>